<dbReference type="PANTHER" id="PTHR35271:SF1">
    <property type="entry name" value="ABC TRANSPORTER, SUBSTRATE-BINDING LIPOPROTEIN"/>
    <property type="match status" value="1"/>
</dbReference>
<feature type="signal peptide" evidence="1">
    <location>
        <begin position="1"/>
        <end position="32"/>
    </location>
</feature>
<reference evidence="2" key="1">
    <citation type="submission" date="2020-08" db="EMBL/GenBank/DDBJ databases">
        <title>Ramlibacter sp. GTP1 16S ribosomal RNA gene genome sequencing and assembly.</title>
        <authorList>
            <person name="Kang M."/>
        </authorList>
    </citation>
    <scope>NUCLEOTIDE SEQUENCE</scope>
    <source>
        <strain evidence="2">GTP1</strain>
    </source>
</reference>
<dbReference type="InterPro" id="IPR007487">
    <property type="entry name" value="ABC_transpt-TYRBP-like"/>
</dbReference>
<dbReference type="Proteomes" id="UP000596827">
    <property type="component" value="Unassembled WGS sequence"/>
</dbReference>
<keyword evidence="3" id="KW-1185">Reference proteome</keyword>
<dbReference type="PROSITE" id="PS51318">
    <property type="entry name" value="TAT"/>
    <property type="match status" value="1"/>
</dbReference>
<evidence type="ECO:0000313" key="3">
    <source>
        <dbReference type="Proteomes" id="UP000596827"/>
    </source>
</evidence>
<dbReference type="CDD" id="cd06325">
    <property type="entry name" value="PBP1_ABC_unchar_transporter"/>
    <property type="match status" value="1"/>
</dbReference>
<dbReference type="SUPFAM" id="SSF53822">
    <property type="entry name" value="Periplasmic binding protein-like I"/>
    <property type="match status" value="1"/>
</dbReference>
<protein>
    <submittedName>
        <fullName evidence="2">ABC transporter substrate-binding protein</fullName>
    </submittedName>
</protein>
<evidence type="ECO:0000313" key="2">
    <source>
        <dbReference type="EMBL" id="MBC5766524.1"/>
    </source>
</evidence>
<dbReference type="Gene3D" id="3.40.50.2300">
    <property type="match status" value="2"/>
</dbReference>
<dbReference type="PANTHER" id="PTHR35271">
    <property type="entry name" value="ABC TRANSPORTER, SUBSTRATE-BINDING LIPOPROTEIN-RELATED"/>
    <property type="match status" value="1"/>
</dbReference>
<evidence type="ECO:0000256" key="1">
    <source>
        <dbReference type="SAM" id="SignalP"/>
    </source>
</evidence>
<dbReference type="RefSeq" id="WP_187083016.1">
    <property type="nucleotide sequence ID" value="NZ_JACORU010000007.1"/>
</dbReference>
<keyword evidence="1" id="KW-0732">Signal</keyword>
<organism evidence="2 3">
    <name type="scientific">Ramlibacter albus</name>
    <dbReference type="NCBI Taxonomy" id="2079448"/>
    <lineage>
        <taxon>Bacteria</taxon>
        <taxon>Pseudomonadati</taxon>
        <taxon>Pseudomonadota</taxon>
        <taxon>Betaproteobacteria</taxon>
        <taxon>Burkholderiales</taxon>
        <taxon>Comamonadaceae</taxon>
        <taxon>Ramlibacter</taxon>
    </lineage>
</organism>
<dbReference type="InterPro" id="IPR028082">
    <property type="entry name" value="Peripla_BP_I"/>
</dbReference>
<dbReference type="AlphaFoldDB" id="A0A923MBV0"/>
<dbReference type="InterPro" id="IPR006311">
    <property type="entry name" value="TAT_signal"/>
</dbReference>
<feature type="chain" id="PRO_5037172549" evidence="1">
    <location>
        <begin position="33"/>
        <end position="338"/>
    </location>
</feature>
<dbReference type="EMBL" id="JACORU010000007">
    <property type="protein sequence ID" value="MBC5766524.1"/>
    <property type="molecule type" value="Genomic_DNA"/>
</dbReference>
<sequence length="338" mass="35911">MAPTPARPSCMRRRAFVAAGAASWLAASGARAQADGGRPRKVGFLAFSRPSEGGLAGPDPFVDALRQLGWSEGRNIVFEHRSSEGRNERLPELAADLVRAQVDVIVVTSGATGAKAAREASSRIPVVMAVVADPLKFGLVASFARPGGNVTGVALPLVDWGKWLELAKECGRGSRPVAVIANSTNIVYADYVARNQEAAQRLGLQLQMVPLASAEALPDAFAAIRRVNAGALIVGPDPLLFASMQRILELARASRVPVFASNRRYAEQGAVVSFGTDLNFVLRRAASYVDRILRGASPADLPVEQPERFELVVNLSAAREFGVAVPQSLLLRADAVIQ</sequence>
<proteinExistence type="predicted"/>
<name>A0A923MBV0_9BURK</name>
<accession>A0A923MBV0</accession>
<dbReference type="Pfam" id="PF04392">
    <property type="entry name" value="ABC_sub_bind"/>
    <property type="match status" value="1"/>
</dbReference>
<comment type="caution">
    <text evidence="2">The sequence shown here is derived from an EMBL/GenBank/DDBJ whole genome shotgun (WGS) entry which is preliminary data.</text>
</comment>
<gene>
    <name evidence="2" type="ORF">H8R02_18790</name>
</gene>